<protein>
    <recommendedName>
        <fullName evidence="4">Secreted protein</fullName>
    </recommendedName>
</protein>
<evidence type="ECO:0000313" key="3">
    <source>
        <dbReference type="Proteomes" id="UP001606302"/>
    </source>
</evidence>
<proteinExistence type="predicted"/>
<dbReference type="PROSITE" id="PS51257">
    <property type="entry name" value="PROKAR_LIPOPROTEIN"/>
    <property type="match status" value="1"/>
</dbReference>
<keyword evidence="1" id="KW-0732">Signal</keyword>
<organism evidence="2 3">
    <name type="scientific">Pelomonas lactea</name>
    <dbReference type="NCBI Taxonomy" id="3299030"/>
    <lineage>
        <taxon>Bacteria</taxon>
        <taxon>Pseudomonadati</taxon>
        <taxon>Pseudomonadota</taxon>
        <taxon>Betaproteobacteria</taxon>
        <taxon>Burkholderiales</taxon>
        <taxon>Sphaerotilaceae</taxon>
        <taxon>Roseateles</taxon>
    </lineage>
</organism>
<reference evidence="2 3" key="1">
    <citation type="submission" date="2024-08" db="EMBL/GenBank/DDBJ databases">
        <authorList>
            <person name="Lu H."/>
        </authorList>
    </citation>
    <scope>NUCLEOTIDE SEQUENCE [LARGE SCALE GENOMIC DNA]</scope>
    <source>
        <strain evidence="2 3">DXS20W</strain>
    </source>
</reference>
<dbReference type="EMBL" id="JBIGHX010000012">
    <property type="protein sequence ID" value="MFG6464865.1"/>
    <property type="molecule type" value="Genomic_DNA"/>
</dbReference>
<sequence length="99" mass="10601">MTRLLSTNVLPLLICAALGACASPHWVNPKTPSADLQADLAACEKDVMRTARLEQRMTLPGGCAGAHCAAQEEQQRLQATAGAVAAQKRCMAQRGWRQD</sequence>
<keyword evidence="3" id="KW-1185">Reference proteome</keyword>
<comment type="caution">
    <text evidence="2">The sequence shown here is derived from an EMBL/GenBank/DDBJ whole genome shotgun (WGS) entry which is preliminary data.</text>
</comment>
<feature type="signal peptide" evidence="1">
    <location>
        <begin position="1"/>
        <end position="22"/>
    </location>
</feature>
<evidence type="ECO:0000256" key="1">
    <source>
        <dbReference type="SAM" id="SignalP"/>
    </source>
</evidence>
<evidence type="ECO:0008006" key="4">
    <source>
        <dbReference type="Google" id="ProtNLM"/>
    </source>
</evidence>
<evidence type="ECO:0000313" key="2">
    <source>
        <dbReference type="EMBL" id="MFG6464865.1"/>
    </source>
</evidence>
<feature type="chain" id="PRO_5045301574" description="Secreted protein" evidence="1">
    <location>
        <begin position="23"/>
        <end position="99"/>
    </location>
</feature>
<name>A0ABW7GT29_9BURK</name>
<gene>
    <name evidence="2" type="ORF">ACG04Q_25050</name>
</gene>
<dbReference type="RefSeq" id="WP_394514536.1">
    <property type="nucleotide sequence ID" value="NZ_JBIGHX010000012.1"/>
</dbReference>
<dbReference type="Proteomes" id="UP001606302">
    <property type="component" value="Unassembled WGS sequence"/>
</dbReference>
<accession>A0ABW7GT29</accession>